<evidence type="ECO:0000313" key="1">
    <source>
        <dbReference type="EMBL" id="BAD03517.1"/>
    </source>
</evidence>
<gene>
    <name evidence="1" type="primary">P0691F12.21</name>
</gene>
<reference evidence="2" key="2">
    <citation type="journal article" date="2008" name="Nucleic Acids Res.">
        <title>The rice annotation project database (RAP-DB): 2008 update.</title>
        <authorList>
            <consortium name="The rice annotation project (RAP)"/>
        </authorList>
    </citation>
    <scope>GENOME REANNOTATION</scope>
    <source>
        <strain evidence="2">cv. Nipponbare</strain>
    </source>
</reference>
<organism evidence="1 2">
    <name type="scientific">Oryza sativa subsp. japonica</name>
    <name type="common">Rice</name>
    <dbReference type="NCBI Taxonomy" id="39947"/>
    <lineage>
        <taxon>Eukaryota</taxon>
        <taxon>Viridiplantae</taxon>
        <taxon>Streptophyta</taxon>
        <taxon>Embryophyta</taxon>
        <taxon>Tracheophyta</taxon>
        <taxon>Spermatophyta</taxon>
        <taxon>Magnoliopsida</taxon>
        <taxon>Liliopsida</taxon>
        <taxon>Poales</taxon>
        <taxon>Poaceae</taxon>
        <taxon>BOP clade</taxon>
        <taxon>Oryzoideae</taxon>
        <taxon>Oryzeae</taxon>
        <taxon>Oryzinae</taxon>
        <taxon>Oryza</taxon>
        <taxon>Oryza sativa</taxon>
    </lineage>
</organism>
<dbReference type="Proteomes" id="UP000000763">
    <property type="component" value="Chromosome 8"/>
</dbReference>
<proteinExistence type="predicted"/>
<protein>
    <submittedName>
        <fullName evidence="1">Uncharacterized protein</fullName>
    </submittedName>
</protein>
<dbReference type="EMBL" id="AP005324">
    <property type="protein sequence ID" value="BAD03517.1"/>
    <property type="molecule type" value="Genomic_DNA"/>
</dbReference>
<accession>Q6Z2D8</accession>
<evidence type="ECO:0000313" key="2">
    <source>
        <dbReference type="Proteomes" id="UP000000763"/>
    </source>
</evidence>
<dbReference type="AlphaFoldDB" id="Q6Z2D8"/>
<reference evidence="2" key="1">
    <citation type="journal article" date="2005" name="Nature">
        <title>The map-based sequence of the rice genome.</title>
        <authorList>
            <consortium name="International rice genome sequencing project (IRGSP)"/>
            <person name="Matsumoto T."/>
            <person name="Wu J."/>
            <person name="Kanamori H."/>
            <person name="Katayose Y."/>
            <person name="Fujisawa M."/>
            <person name="Namiki N."/>
            <person name="Mizuno H."/>
            <person name="Yamamoto K."/>
            <person name="Antonio B.A."/>
            <person name="Baba T."/>
            <person name="Sakata K."/>
            <person name="Nagamura Y."/>
            <person name="Aoki H."/>
            <person name="Arikawa K."/>
            <person name="Arita K."/>
            <person name="Bito T."/>
            <person name="Chiden Y."/>
            <person name="Fujitsuka N."/>
            <person name="Fukunaka R."/>
            <person name="Hamada M."/>
            <person name="Harada C."/>
            <person name="Hayashi A."/>
            <person name="Hijishita S."/>
            <person name="Honda M."/>
            <person name="Hosokawa S."/>
            <person name="Ichikawa Y."/>
            <person name="Idonuma A."/>
            <person name="Iijima M."/>
            <person name="Ikeda M."/>
            <person name="Ikeno M."/>
            <person name="Ito K."/>
            <person name="Ito S."/>
            <person name="Ito T."/>
            <person name="Ito Y."/>
            <person name="Ito Y."/>
            <person name="Iwabuchi A."/>
            <person name="Kamiya K."/>
            <person name="Karasawa W."/>
            <person name="Kurita K."/>
            <person name="Katagiri S."/>
            <person name="Kikuta A."/>
            <person name="Kobayashi H."/>
            <person name="Kobayashi N."/>
            <person name="Machita K."/>
            <person name="Maehara T."/>
            <person name="Masukawa M."/>
            <person name="Mizubayashi T."/>
            <person name="Mukai Y."/>
            <person name="Nagasaki H."/>
            <person name="Nagata Y."/>
            <person name="Naito S."/>
            <person name="Nakashima M."/>
            <person name="Nakama Y."/>
            <person name="Nakamichi Y."/>
            <person name="Nakamura M."/>
            <person name="Meguro A."/>
            <person name="Negishi M."/>
            <person name="Ohta I."/>
            <person name="Ohta T."/>
            <person name="Okamoto M."/>
            <person name="Ono N."/>
            <person name="Saji S."/>
            <person name="Sakaguchi M."/>
            <person name="Sakai K."/>
            <person name="Shibata M."/>
            <person name="Shimokawa T."/>
            <person name="Song J."/>
            <person name="Takazaki Y."/>
            <person name="Terasawa K."/>
            <person name="Tsugane M."/>
            <person name="Tsuji K."/>
            <person name="Ueda S."/>
            <person name="Waki K."/>
            <person name="Yamagata H."/>
            <person name="Yamamoto M."/>
            <person name="Yamamoto S."/>
            <person name="Yamane H."/>
            <person name="Yoshiki S."/>
            <person name="Yoshihara R."/>
            <person name="Yukawa K."/>
            <person name="Zhong H."/>
            <person name="Yano M."/>
            <person name="Yuan Q."/>
            <person name="Ouyang S."/>
            <person name="Liu J."/>
            <person name="Jones K.M."/>
            <person name="Gansberger K."/>
            <person name="Moffat K."/>
            <person name="Hill J."/>
            <person name="Bera J."/>
            <person name="Fadrosh D."/>
            <person name="Jin S."/>
            <person name="Johri S."/>
            <person name="Kim M."/>
            <person name="Overton L."/>
            <person name="Reardon M."/>
            <person name="Tsitrin T."/>
            <person name="Vuong H."/>
            <person name="Weaver B."/>
            <person name="Ciecko A."/>
            <person name="Tallon L."/>
            <person name="Jackson J."/>
            <person name="Pai G."/>
            <person name="Aken S.V."/>
            <person name="Utterback T."/>
            <person name="Reidmuller S."/>
            <person name="Feldblyum T."/>
            <person name="Hsiao J."/>
            <person name="Zismann V."/>
            <person name="Iobst S."/>
            <person name="de Vazeille A.R."/>
            <person name="Buell C.R."/>
            <person name="Ying K."/>
            <person name="Li Y."/>
            <person name="Lu T."/>
            <person name="Huang Y."/>
            <person name="Zhao Q."/>
            <person name="Feng Q."/>
            <person name="Zhang L."/>
            <person name="Zhu J."/>
            <person name="Weng Q."/>
            <person name="Mu J."/>
            <person name="Lu Y."/>
            <person name="Fan D."/>
            <person name="Liu Y."/>
            <person name="Guan J."/>
            <person name="Zhang Y."/>
            <person name="Yu S."/>
            <person name="Liu X."/>
            <person name="Zhang Y."/>
            <person name="Hong G."/>
            <person name="Han B."/>
            <person name="Choisne N."/>
            <person name="Demange N."/>
            <person name="Orjeda G."/>
            <person name="Samain S."/>
            <person name="Cattolico L."/>
            <person name="Pelletier E."/>
            <person name="Couloux A."/>
            <person name="Segurens B."/>
            <person name="Wincker P."/>
            <person name="D'Hont A."/>
            <person name="Scarpelli C."/>
            <person name="Weissenbach J."/>
            <person name="Salanoubat M."/>
            <person name="Quetier F."/>
            <person name="Yu Y."/>
            <person name="Kim H.R."/>
            <person name="Rambo T."/>
            <person name="Currie J."/>
            <person name="Collura K."/>
            <person name="Luo M."/>
            <person name="Yang T."/>
            <person name="Ammiraju J.S.S."/>
            <person name="Engler F."/>
            <person name="Soderlund C."/>
            <person name="Wing R.A."/>
            <person name="Palmer L.E."/>
            <person name="de la Bastide M."/>
            <person name="Spiegel L."/>
            <person name="Nascimento L."/>
            <person name="Zutavern T."/>
            <person name="O'Shaughnessy A."/>
            <person name="Dike S."/>
            <person name="Dedhia N."/>
            <person name="Preston R."/>
            <person name="Balija V."/>
            <person name="McCombie W.R."/>
            <person name="Chow T."/>
            <person name="Chen H."/>
            <person name="Chung M."/>
            <person name="Chen C."/>
            <person name="Shaw J."/>
            <person name="Wu H."/>
            <person name="Hsiao K."/>
            <person name="Chao Y."/>
            <person name="Chu M."/>
            <person name="Cheng C."/>
            <person name="Hour A."/>
            <person name="Lee P."/>
            <person name="Lin S."/>
            <person name="Lin Y."/>
            <person name="Liou J."/>
            <person name="Liu S."/>
            <person name="Hsing Y."/>
            <person name="Raghuvanshi S."/>
            <person name="Mohanty A."/>
            <person name="Bharti A.K."/>
            <person name="Gaur A."/>
            <person name="Gupta V."/>
            <person name="Kumar D."/>
            <person name="Ravi V."/>
            <person name="Vij S."/>
            <person name="Kapur A."/>
            <person name="Khurana P."/>
            <person name="Khurana P."/>
            <person name="Khurana J.P."/>
            <person name="Tyagi A.K."/>
            <person name="Gaikwad K."/>
            <person name="Singh A."/>
            <person name="Dalal V."/>
            <person name="Srivastava S."/>
            <person name="Dixit A."/>
            <person name="Pal A.K."/>
            <person name="Ghazi I.A."/>
            <person name="Yadav M."/>
            <person name="Pandit A."/>
            <person name="Bhargava A."/>
            <person name="Sureshbabu K."/>
            <person name="Batra K."/>
            <person name="Sharma T.R."/>
            <person name="Mohapatra T."/>
            <person name="Singh N.K."/>
            <person name="Messing J."/>
            <person name="Nelson A.B."/>
            <person name="Fuks G."/>
            <person name="Kavchok S."/>
            <person name="Keizer G."/>
            <person name="Linton E."/>
            <person name="Llaca V."/>
            <person name="Song R."/>
            <person name="Tanyolac B."/>
            <person name="Young S."/>
            <person name="Ho-Il K."/>
            <person name="Hahn J.H."/>
            <person name="Sangsakoo G."/>
            <person name="Vanavichit A."/>
            <person name="de Mattos Luiz.A.T."/>
            <person name="Zimmer P.D."/>
            <person name="Malone G."/>
            <person name="Dellagostin O."/>
            <person name="de Oliveira A.C."/>
            <person name="Bevan M."/>
            <person name="Bancroft I."/>
            <person name="Minx P."/>
            <person name="Cordum H."/>
            <person name="Wilson R."/>
            <person name="Cheng Z."/>
            <person name="Jin W."/>
            <person name="Jiang J."/>
            <person name="Leong S.A."/>
            <person name="Iwama H."/>
            <person name="Gojobori T."/>
            <person name="Itoh T."/>
            <person name="Niimura Y."/>
            <person name="Fujii Y."/>
            <person name="Habara T."/>
            <person name="Sakai H."/>
            <person name="Sato Y."/>
            <person name="Wilson G."/>
            <person name="Kumar K."/>
            <person name="McCouch S."/>
            <person name="Juretic N."/>
            <person name="Hoen D."/>
            <person name="Wright S."/>
            <person name="Bruskiewich R."/>
            <person name="Bureau T."/>
            <person name="Miyao A."/>
            <person name="Hirochika H."/>
            <person name="Nishikawa T."/>
            <person name="Kadowaki K."/>
            <person name="Sugiura M."/>
            <person name="Burr B."/>
            <person name="Sasaki T."/>
        </authorList>
    </citation>
    <scope>NUCLEOTIDE SEQUENCE [LARGE SCALE GENOMIC DNA]</scope>
    <source>
        <strain evidence="2">cv. Nipponbare</strain>
    </source>
</reference>
<name>Q6Z2D8_ORYSJ</name>
<sequence>MRHRTPDVGVEEIMVAWACCGLYKRPELSSTCGCGRGWRTGGCGAIEGGWGVVTCSGDDVGEEFRNYRGDVNFCQLQR</sequence>